<name>A0AAD8ZQX1_9TELE</name>
<sequence>MASSPGCVFASLLPATGDMCGDENECGVAGVMSVPSPEARSHARQVHVRGRAELSSPPDRAAVTVSVRSTKDSVNYVTNSVTRRLDYILQTMRQHGVQEEDTAVRKHVRREGDLYSMQTEVSVVFSDFEKMQRVRSVLIEKLDRSVCVGEPRFEHSSQCLNLL</sequence>
<dbReference type="GO" id="GO:0043123">
    <property type="term" value="P:positive regulation of canonical NF-kappaB signal transduction"/>
    <property type="evidence" value="ECO:0007669"/>
    <property type="project" value="InterPro"/>
</dbReference>
<comment type="caution">
    <text evidence="6">The sequence shown here is derived from an EMBL/GenBank/DDBJ whole genome shotgun (WGS) entry which is preliminary data.</text>
</comment>
<dbReference type="InterPro" id="IPR007497">
    <property type="entry name" value="SIMPL/DUF541"/>
</dbReference>
<evidence type="ECO:0000256" key="4">
    <source>
        <dbReference type="ARBA" id="ARBA00022490"/>
    </source>
</evidence>
<gene>
    <name evidence="6" type="ORF">P4O66_022540</name>
</gene>
<dbReference type="PANTHER" id="PTHR18842">
    <property type="entry name" value="INTERLEUKIN-1 RECEPTOR-ASSOCIATED KINASE 1-BINDING PROTEIN 1"/>
    <property type="match status" value="1"/>
</dbReference>
<comment type="subcellular location">
    <subcellularLocation>
        <location evidence="2">Cytoplasm</location>
    </subcellularLocation>
    <subcellularLocation>
        <location evidence="1">Nucleus</location>
    </subcellularLocation>
</comment>
<accession>A0AAD8ZQX1</accession>
<protein>
    <submittedName>
        <fullName evidence="6">Uncharacterized protein</fullName>
    </submittedName>
</protein>
<evidence type="ECO:0000313" key="6">
    <source>
        <dbReference type="EMBL" id="KAK1801905.1"/>
    </source>
</evidence>
<keyword evidence="7" id="KW-1185">Reference proteome</keyword>
<evidence type="ECO:0000256" key="1">
    <source>
        <dbReference type="ARBA" id="ARBA00004123"/>
    </source>
</evidence>
<dbReference type="EMBL" id="JAROKS010000008">
    <property type="protein sequence ID" value="KAK1801905.1"/>
    <property type="molecule type" value="Genomic_DNA"/>
</dbReference>
<dbReference type="InterPro" id="IPR030312">
    <property type="entry name" value="IRAK1BP1"/>
</dbReference>
<evidence type="ECO:0000256" key="5">
    <source>
        <dbReference type="ARBA" id="ARBA00023242"/>
    </source>
</evidence>
<dbReference type="GO" id="GO:0005737">
    <property type="term" value="C:cytoplasm"/>
    <property type="evidence" value="ECO:0007669"/>
    <property type="project" value="UniProtKB-SubCell"/>
</dbReference>
<dbReference type="Pfam" id="PF04402">
    <property type="entry name" value="SIMPL"/>
    <property type="match status" value="1"/>
</dbReference>
<dbReference type="Gene3D" id="3.30.110.170">
    <property type="entry name" value="Protein of unknown function (DUF541), domain 1"/>
    <property type="match status" value="1"/>
</dbReference>
<dbReference type="Proteomes" id="UP001239994">
    <property type="component" value="Unassembled WGS sequence"/>
</dbReference>
<evidence type="ECO:0000313" key="7">
    <source>
        <dbReference type="Proteomes" id="UP001239994"/>
    </source>
</evidence>
<evidence type="ECO:0000256" key="3">
    <source>
        <dbReference type="ARBA" id="ARBA00005509"/>
    </source>
</evidence>
<organism evidence="6 7">
    <name type="scientific">Electrophorus voltai</name>
    <dbReference type="NCBI Taxonomy" id="2609070"/>
    <lineage>
        <taxon>Eukaryota</taxon>
        <taxon>Metazoa</taxon>
        <taxon>Chordata</taxon>
        <taxon>Craniata</taxon>
        <taxon>Vertebrata</taxon>
        <taxon>Euteleostomi</taxon>
        <taxon>Actinopterygii</taxon>
        <taxon>Neopterygii</taxon>
        <taxon>Teleostei</taxon>
        <taxon>Ostariophysi</taxon>
        <taxon>Gymnotiformes</taxon>
        <taxon>Gymnotoidei</taxon>
        <taxon>Gymnotidae</taxon>
        <taxon>Electrophorus</taxon>
    </lineage>
</organism>
<dbReference type="GO" id="GO:0005634">
    <property type="term" value="C:nucleus"/>
    <property type="evidence" value="ECO:0007669"/>
    <property type="project" value="UniProtKB-SubCell"/>
</dbReference>
<reference evidence="6" key="1">
    <citation type="submission" date="2023-03" db="EMBL/GenBank/DDBJ databases">
        <title>Electrophorus voltai genome.</title>
        <authorList>
            <person name="Bian C."/>
        </authorList>
    </citation>
    <scope>NUCLEOTIDE SEQUENCE</scope>
    <source>
        <strain evidence="6">CB-2022</strain>
        <tissue evidence="6">Muscle</tissue>
    </source>
</reference>
<keyword evidence="4" id="KW-0963">Cytoplasm</keyword>
<evidence type="ECO:0000256" key="2">
    <source>
        <dbReference type="ARBA" id="ARBA00004496"/>
    </source>
</evidence>
<dbReference type="Gene3D" id="3.30.70.2970">
    <property type="entry name" value="Protein of unknown function (DUF541), domain 2"/>
    <property type="match status" value="1"/>
</dbReference>
<dbReference type="AlphaFoldDB" id="A0AAD8ZQX1"/>
<keyword evidence="5" id="KW-0539">Nucleus</keyword>
<dbReference type="PANTHER" id="PTHR18842:SF2">
    <property type="entry name" value="INTERLEUKIN-1 RECEPTOR-ASSOCIATED KINASE 1-BINDING PROTEIN 1"/>
    <property type="match status" value="1"/>
</dbReference>
<comment type="similarity">
    <text evidence="3">Belongs to the IRAK1BP1 family.</text>
</comment>
<dbReference type="GO" id="GO:0006955">
    <property type="term" value="P:immune response"/>
    <property type="evidence" value="ECO:0007669"/>
    <property type="project" value="InterPro"/>
</dbReference>
<proteinExistence type="inferred from homology"/>
<feature type="non-terminal residue" evidence="6">
    <location>
        <position position="163"/>
    </location>
</feature>